<keyword evidence="4" id="KW-1185">Reference proteome</keyword>
<sequence length="543" mass="61867">MENTPASEDPAGLGEVQEIVRRGNRYLGLIRTSASRCARKMEDRKKRAERQKEKLRAEYEARVDEAIIDEAARDAQRMADLCRQRKELDQQRKKLTHEIQQLYGRMKQDATATKERPELESSYMHRVRCLDEEAKLFETKCSQQHAGFIDAMQHYLHSRDKTPDVMSTPEPLTESEAEPEDADDMAEDPAADNAGAAEQNAAPDGDRCSVLQLQKNAGQDGPPDANAGAEKRNRTPGADNEDGSDQDARSRRKRARDNSTLPTIDYDDVYQGGNPKHMYQIVWFAPHSNSQSRIEAGWFIIRCQQHGLHFGSNGRNALASAAKHISGAEHKHLQKTHANVVETLGWRVQNCDAAKVEKNNAMLRRIPDNGPGIQDAQNGREIIYPEVGKPYITRDGGRAWVVMVLPLGGYFADLGVQGHFDDDLGCNPPRCFKRGPDGKPVFVEEILQWADGYQDGQPRAYERQYPVRFFNKPEKGPAWVKWVRIRDLRPYDSENPKHHKISGSLVARTHYRELLGRREEAWSYIHRQPDVTWWQCRDRSWGP</sequence>
<evidence type="ECO:0000256" key="1">
    <source>
        <dbReference type="SAM" id="Coils"/>
    </source>
</evidence>
<proteinExistence type="predicted"/>
<dbReference type="AlphaFoldDB" id="A0AA39ZY20"/>
<evidence type="ECO:0000313" key="4">
    <source>
        <dbReference type="Proteomes" id="UP001172102"/>
    </source>
</evidence>
<comment type="caution">
    <text evidence="3">The sequence shown here is derived from an EMBL/GenBank/DDBJ whole genome shotgun (WGS) entry which is preliminary data.</text>
</comment>
<dbReference type="EMBL" id="JAUKUA010000007">
    <property type="protein sequence ID" value="KAK0705609.1"/>
    <property type="molecule type" value="Genomic_DNA"/>
</dbReference>
<evidence type="ECO:0000256" key="2">
    <source>
        <dbReference type="SAM" id="MobiDB-lite"/>
    </source>
</evidence>
<feature type="coiled-coil region" evidence="1">
    <location>
        <begin position="38"/>
        <end position="105"/>
    </location>
</feature>
<organism evidence="3 4">
    <name type="scientific">Lasiosphaeris hirsuta</name>
    <dbReference type="NCBI Taxonomy" id="260670"/>
    <lineage>
        <taxon>Eukaryota</taxon>
        <taxon>Fungi</taxon>
        <taxon>Dikarya</taxon>
        <taxon>Ascomycota</taxon>
        <taxon>Pezizomycotina</taxon>
        <taxon>Sordariomycetes</taxon>
        <taxon>Sordariomycetidae</taxon>
        <taxon>Sordariales</taxon>
        <taxon>Lasiosphaeriaceae</taxon>
        <taxon>Lasiosphaeris</taxon>
    </lineage>
</organism>
<name>A0AA39ZY20_9PEZI</name>
<reference evidence="3" key="1">
    <citation type="submission" date="2023-06" db="EMBL/GenBank/DDBJ databases">
        <title>Genome-scale phylogeny and comparative genomics of the fungal order Sordariales.</title>
        <authorList>
            <consortium name="Lawrence Berkeley National Laboratory"/>
            <person name="Hensen N."/>
            <person name="Bonometti L."/>
            <person name="Westerberg I."/>
            <person name="Brannstrom I.O."/>
            <person name="Guillou S."/>
            <person name="Cros-Aarteil S."/>
            <person name="Calhoun S."/>
            <person name="Haridas S."/>
            <person name="Kuo A."/>
            <person name="Mondo S."/>
            <person name="Pangilinan J."/>
            <person name="Riley R."/>
            <person name="Labutti K."/>
            <person name="Andreopoulos B."/>
            <person name="Lipzen A."/>
            <person name="Chen C."/>
            <person name="Yanf M."/>
            <person name="Daum C."/>
            <person name="Ng V."/>
            <person name="Clum A."/>
            <person name="Steindorff A."/>
            <person name="Ohm R."/>
            <person name="Martin F."/>
            <person name="Silar P."/>
            <person name="Natvig D."/>
            <person name="Lalanne C."/>
            <person name="Gautier V."/>
            <person name="Ament-Velasquez S.L."/>
            <person name="Kruys A."/>
            <person name="Hutchinson M.I."/>
            <person name="Powell A.J."/>
            <person name="Barry K."/>
            <person name="Miller A.N."/>
            <person name="Grigoriev I.V."/>
            <person name="Debuchy R."/>
            <person name="Gladieux P."/>
            <person name="Thoren M.H."/>
            <person name="Johannesson H."/>
        </authorList>
    </citation>
    <scope>NUCLEOTIDE SEQUENCE</scope>
    <source>
        <strain evidence="3">SMH4607-1</strain>
    </source>
</reference>
<accession>A0AA39ZY20</accession>
<gene>
    <name evidence="3" type="ORF">B0H67DRAFT_387691</name>
</gene>
<dbReference type="Proteomes" id="UP001172102">
    <property type="component" value="Unassembled WGS sequence"/>
</dbReference>
<feature type="region of interest" description="Disordered" evidence="2">
    <location>
        <begin position="160"/>
        <end position="188"/>
    </location>
</feature>
<feature type="region of interest" description="Disordered" evidence="2">
    <location>
        <begin position="215"/>
        <end position="268"/>
    </location>
</feature>
<feature type="compositionally biased region" description="Acidic residues" evidence="2">
    <location>
        <begin position="173"/>
        <end position="188"/>
    </location>
</feature>
<protein>
    <submittedName>
        <fullName evidence="3">Uncharacterized protein</fullName>
    </submittedName>
</protein>
<evidence type="ECO:0000313" key="3">
    <source>
        <dbReference type="EMBL" id="KAK0705609.1"/>
    </source>
</evidence>
<keyword evidence="1" id="KW-0175">Coiled coil</keyword>